<evidence type="ECO:0000313" key="4">
    <source>
        <dbReference type="EMBL" id="EPX85789.1"/>
    </source>
</evidence>
<dbReference type="Gene3D" id="3.30.70.360">
    <property type="match status" value="1"/>
</dbReference>
<dbReference type="AlphaFoldDB" id="S9SHJ6"/>
<protein>
    <submittedName>
        <fullName evidence="4">Amidohydrolase</fullName>
        <ecNumber evidence="4">3.5.1.32</ecNumber>
    </submittedName>
</protein>
<keyword evidence="1 4" id="KW-0378">Hydrolase</keyword>
<feature type="domain" description="Peptidase M20 dimerisation" evidence="3">
    <location>
        <begin position="189"/>
        <end position="282"/>
    </location>
</feature>
<feature type="binding site" evidence="2">
    <location>
        <position position="358"/>
    </location>
    <ligand>
        <name>Mn(2+)</name>
        <dbReference type="ChEBI" id="CHEBI:29035"/>
        <label>2</label>
    </ligand>
</feature>
<evidence type="ECO:0000313" key="5">
    <source>
        <dbReference type="Proteomes" id="UP000015346"/>
    </source>
</evidence>
<dbReference type="PIRSF" id="PIRSF005962">
    <property type="entry name" value="Pept_M20D_amidohydro"/>
    <property type="match status" value="1"/>
</dbReference>
<evidence type="ECO:0000256" key="2">
    <source>
        <dbReference type="PIRSR" id="PIRSR005962-1"/>
    </source>
</evidence>
<dbReference type="EC" id="3.5.1.32" evidence="4"/>
<sequence>MPVVNRIAAFAEDMTSWRRHLHRNPELGFDLPQTAAFVAGLLRAFGADEVHEGIATSGVVAVIRGAQPGQGRIGLRADMDALPMPDESGTPWASAIPGRAHACGHDGHTAMLLGAAKYLCETRAFAGTAVLLFQPAEEMGGGARVMVEEEGVLDRFGVEQVYALHIAPGVPLGAFATVPGPIMAAVDDFRIVLTGKGGHAAYPHEARDPIPGACALVGALQTIASREADPMKQLVLTVTQIHAGSAYNVIPAEAVLTGTIRSYDEALHKMALRRLEEIVAGQAAAFGLQAAVEILPGYPATINDPGRTAFAVDVAREITDEVNSAMTPEMGAEDFSYMLRARPGAFLMLGNGDTPFCHHPAFDFDDRALPVGASFLARLIERALPMEI</sequence>
<dbReference type="PATRIC" id="fig|1123069.3.peg.1686"/>
<dbReference type="Pfam" id="PF01546">
    <property type="entry name" value="Peptidase_M20"/>
    <property type="match status" value="1"/>
</dbReference>
<keyword evidence="5" id="KW-1185">Reference proteome</keyword>
<feature type="binding site" evidence="2">
    <location>
        <position position="103"/>
    </location>
    <ligand>
        <name>Mn(2+)</name>
        <dbReference type="ChEBI" id="CHEBI:29035"/>
        <label>2</label>
    </ligand>
</feature>
<feature type="binding site" evidence="2">
    <location>
        <position position="105"/>
    </location>
    <ligand>
        <name>Mn(2+)</name>
        <dbReference type="ChEBI" id="CHEBI:29035"/>
        <label>2</label>
    </ligand>
</feature>
<evidence type="ECO:0000259" key="3">
    <source>
        <dbReference type="Pfam" id="PF07687"/>
    </source>
</evidence>
<dbReference type="CDD" id="cd05666">
    <property type="entry name" value="M20_Acy1-like"/>
    <property type="match status" value="1"/>
</dbReference>
<dbReference type="OrthoDB" id="9777385at2"/>
<dbReference type="RefSeq" id="WP_021097806.1">
    <property type="nucleotide sequence ID" value="NZ_KE557320.1"/>
</dbReference>
<evidence type="ECO:0000256" key="1">
    <source>
        <dbReference type="ARBA" id="ARBA00022801"/>
    </source>
</evidence>
<dbReference type="NCBIfam" id="TIGR01891">
    <property type="entry name" value="amidohydrolases"/>
    <property type="match status" value="1"/>
</dbReference>
<dbReference type="HOGENOM" id="CLU_023257_1_1_5"/>
<keyword evidence="2" id="KW-0479">Metal-binding</keyword>
<feature type="binding site" evidence="2">
    <location>
        <position position="165"/>
    </location>
    <ligand>
        <name>Mn(2+)</name>
        <dbReference type="ChEBI" id="CHEBI:29035"/>
        <label>2</label>
    </ligand>
</feature>
<dbReference type="PANTHER" id="PTHR11014:SF63">
    <property type="entry name" value="METALLOPEPTIDASE, PUTATIVE (AFU_ORTHOLOGUE AFUA_6G09600)-RELATED"/>
    <property type="match status" value="1"/>
</dbReference>
<dbReference type="InterPro" id="IPR036264">
    <property type="entry name" value="Bact_exopeptidase_dim_dom"/>
</dbReference>
<dbReference type="SUPFAM" id="SSF53187">
    <property type="entry name" value="Zn-dependent exopeptidases"/>
    <property type="match status" value="1"/>
</dbReference>
<reference evidence="4 5" key="1">
    <citation type="journal article" date="2013" name="Stand. Genomic Sci.">
        <title>Genome sequence of the reddish-pigmented Rubellimicrobium thermophilum type strain (DSM 16684(T)), a member of the Roseobacter clade.</title>
        <authorList>
            <person name="Fiebig A."/>
            <person name="Riedel T."/>
            <person name="Gronow S."/>
            <person name="Petersen J."/>
            <person name="Klenk H.P."/>
            <person name="Goker M."/>
        </authorList>
    </citation>
    <scope>NUCLEOTIDE SEQUENCE [LARGE SCALE GENOMIC DNA]</scope>
    <source>
        <strain evidence="4 5">DSM 16684</strain>
    </source>
</reference>
<dbReference type="PANTHER" id="PTHR11014">
    <property type="entry name" value="PEPTIDASE M20 FAMILY MEMBER"/>
    <property type="match status" value="1"/>
</dbReference>
<feature type="binding site" evidence="2">
    <location>
        <position position="138"/>
    </location>
    <ligand>
        <name>Mn(2+)</name>
        <dbReference type="ChEBI" id="CHEBI:29035"/>
        <label>2</label>
    </ligand>
</feature>
<accession>S9SHJ6</accession>
<organism evidence="4 5">
    <name type="scientific">Rubellimicrobium thermophilum DSM 16684</name>
    <dbReference type="NCBI Taxonomy" id="1123069"/>
    <lineage>
        <taxon>Bacteria</taxon>
        <taxon>Pseudomonadati</taxon>
        <taxon>Pseudomonadota</taxon>
        <taxon>Alphaproteobacteria</taxon>
        <taxon>Rhodobacterales</taxon>
        <taxon>Roseobacteraceae</taxon>
        <taxon>Rubellimicrobium</taxon>
    </lineage>
</organism>
<name>S9SHJ6_9RHOB</name>
<comment type="caution">
    <text evidence="4">The sequence shown here is derived from an EMBL/GenBank/DDBJ whole genome shotgun (WGS) entry which is preliminary data.</text>
</comment>
<dbReference type="EMBL" id="AOLV01000013">
    <property type="protein sequence ID" value="EPX85789.1"/>
    <property type="molecule type" value="Genomic_DNA"/>
</dbReference>
<keyword evidence="2" id="KW-0464">Manganese</keyword>
<proteinExistence type="predicted"/>
<dbReference type="SUPFAM" id="SSF55031">
    <property type="entry name" value="Bacterial exopeptidase dimerisation domain"/>
    <property type="match status" value="1"/>
</dbReference>
<dbReference type="Pfam" id="PF07687">
    <property type="entry name" value="M20_dimer"/>
    <property type="match status" value="1"/>
</dbReference>
<dbReference type="InterPro" id="IPR002933">
    <property type="entry name" value="Peptidase_M20"/>
</dbReference>
<dbReference type="InterPro" id="IPR011650">
    <property type="entry name" value="Peptidase_M20_dimer"/>
</dbReference>
<dbReference type="STRING" id="1123069.ruthe_01718"/>
<dbReference type="InterPro" id="IPR017439">
    <property type="entry name" value="Amidohydrolase"/>
</dbReference>
<dbReference type="GO" id="GO:0019877">
    <property type="term" value="P:diaminopimelate biosynthetic process"/>
    <property type="evidence" value="ECO:0007669"/>
    <property type="project" value="UniProtKB-ARBA"/>
</dbReference>
<comment type="cofactor">
    <cofactor evidence="2">
        <name>Mn(2+)</name>
        <dbReference type="ChEBI" id="CHEBI:29035"/>
    </cofactor>
    <text evidence="2">The Mn(2+) ion enhances activity.</text>
</comment>
<dbReference type="GO" id="GO:0050118">
    <property type="term" value="F:N-acetyldiaminopimelate deacetylase activity"/>
    <property type="evidence" value="ECO:0007669"/>
    <property type="project" value="UniProtKB-ARBA"/>
</dbReference>
<dbReference type="GO" id="GO:0046872">
    <property type="term" value="F:metal ion binding"/>
    <property type="evidence" value="ECO:0007669"/>
    <property type="project" value="UniProtKB-KW"/>
</dbReference>
<dbReference type="Gene3D" id="3.40.630.10">
    <property type="entry name" value="Zn peptidases"/>
    <property type="match status" value="1"/>
</dbReference>
<gene>
    <name evidence="4" type="ORF">ruthe_01718</name>
</gene>
<dbReference type="FunFam" id="3.30.70.360:FF:000001">
    <property type="entry name" value="N-acetyldiaminopimelate deacetylase"/>
    <property type="match status" value="1"/>
</dbReference>
<dbReference type="GO" id="GO:0047980">
    <property type="term" value="F:hippurate hydrolase activity"/>
    <property type="evidence" value="ECO:0007669"/>
    <property type="project" value="UniProtKB-EC"/>
</dbReference>
<dbReference type="Proteomes" id="UP000015346">
    <property type="component" value="Unassembled WGS sequence"/>
</dbReference>